<name>A0ABN4YY61_SPOUR</name>
<dbReference type="Pfam" id="PF00589">
    <property type="entry name" value="Phage_integrase"/>
    <property type="match status" value="1"/>
</dbReference>
<evidence type="ECO:0000256" key="3">
    <source>
        <dbReference type="PROSITE-ProRule" id="PRU01248"/>
    </source>
</evidence>
<feature type="domain" description="Tyr recombinase" evidence="4">
    <location>
        <begin position="102"/>
        <end position="276"/>
    </location>
</feature>
<dbReference type="Proteomes" id="UP000192486">
    <property type="component" value="Chromosome"/>
</dbReference>
<dbReference type="RefSeq" id="WP_029055285.1">
    <property type="nucleotide sequence ID" value="NZ_CP015108.1"/>
</dbReference>
<dbReference type="SUPFAM" id="SSF56349">
    <property type="entry name" value="DNA breaking-rejoining enzymes"/>
    <property type="match status" value="1"/>
</dbReference>
<dbReference type="InterPro" id="IPR044068">
    <property type="entry name" value="CB"/>
</dbReference>
<dbReference type="InterPro" id="IPR013762">
    <property type="entry name" value="Integrase-like_cat_sf"/>
</dbReference>
<sequence>MDKKQIIEQFKRDYQYRLSDAVLQRYETVVTLFLSYTEKKLSDIHRKDIRDWMGNWLDQGYNPGTVYNNLSGLKTFFKYCVEEDLLDQNPAKDVRFPKMEEKLPRYLTREQLAQLRTLNEGKILDRAIIEVLYTTGIRVVEMVNMKQEDINWNERFIIIPDTKEKKERLVMFTRECAEYLKRHQETTCHTSPYVFVSPVNHPKPYSTDTIRQRFEGYSNQLDFKVTPHLLRHTFAAHLAQKNMPIEHIQQLLGHSSIDTTRIYARLYDQARKEQYDEWR</sequence>
<dbReference type="InterPro" id="IPR011010">
    <property type="entry name" value="DNA_brk_join_enz"/>
</dbReference>
<reference evidence="6 7" key="1">
    <citation type="submission" date="2016-04" db="EMBL/GenBank/DDBJ databases">
        <title>Comparative Genomics and Epigenetics of Sporosarcina ureae.</title>
        <authorList>
            <person name="Oliver A.S."/>
            <person name="Cooper K.K."/>
        </authorList>
    </citation>
    <scope>NUCLEOTIDE SEQUENCE [LARGE SCALE GENOMIC DNA]</scope>
    <source>
        <strain evidence="6 7">S204</strain>
    </source>
</reference>
<keyword evidence="2" id="KW-0233">DNA recombination</keyword>
<keyword evidence="1 3" id="KW-0238">DNA-binding</keyword>
<proteinExistence type="predicted"/>
<evidence type="ECO:0000313" key="6">
    <source>
        <dbReference type="EMBL" id="ARF14900.1"/>
    </source>
</evidence>
<dbReference type="Gene3D" id="1.10.150.130">
    <property type="match status" value="1"/>
</dbReference>
<keyword evidence="7" id="KW-1185">Reference proteome</keyword>
<dbReference type="PROSITE" id="PS51898">
    <property type="entry name" value="TYR_RECOMBINASE"/>
    <property type="match status" value="1"/>
</dbReference>
<dbReference type="InterPro" id="IPR050090">
    <property type="entry name" value="Tyrosine_recombinase_XerCD"/>
</dbReference>
<dbReference type="PANTHER" id="PTHR30349">
    <property type="entry name" value="PHAGE INTEGRASE-RELATED"/>
    <property type="match status" value="1"/>
</dbReference>
<evidence type="ECO:0000256" key="1">
    <source>
        <dbReference type="ARBA" id="ARBA00023125"/>
    </source>
</evidence>
<accession>A0ABN4YY61</accession>
<dbReference type="InterPro" id="IPR010998">
    <property type="entry name" value="Integrase_recombinase_N"/>
</dbReference>
<evidence type="ECO:0000259" key="4">
    <source>
        <dbReference type="PROSITE" id="PS51898"/>
    </source>
</evidence>
<organism evidence="6 7">
    <name type="scientific">Sporosarcina ureae</name>
    <dbReference type="NCBI Taxonomy" id="1571"/>
    <lineage>
        <taxon>Bacteria</taxon>
        <taxon>Bacillati</taxon>
        <taxon>Bacillota</taxon>
        <taxon>Bacilli</taxon>
        <taxon>Bacillales</taxon>
        <taxon>Caryophanaceae</taxon>
        <taxon>Sporosarcina</taxon>
    </lineage>
</organism>
<dbReference type="PROSITE" id="PS51900">
    <property type="entry name" value="CB"/>
    <property type="match status" value="1"/>
</dbReference>
<evidence type="ECO:0008006" key="8">
    <source>
        <dbReference type="Google" id="ProtNLM"/>
    </source>
</evidence>
<evidence type="ECO:0000259" key="5">
    <source>
        <dbReference type="PROSITE" id="PS51900"/>
    </source>
</evidence>
<feature type="domain" description="Core-binding (CB)" evidence="5">
    <location>
        <begin position="1"/>
        <end position="81"/>
    </location>
</feature>
<dbReference type="CDD" id="cd00397">
    <property type="entry name" value="DNA_BRE_C"/>
    <property type="match status" value="1"/>
</dbReference>
<dbReference type="EMBL" id="CP015108">
    <property type="protein sequence ID" value="ARF14900.1"/>
    <property type="molecule type" value="Genomic_DNA"/>
</dbReference>
<evidence type="ECO:0000256" key="2">
    <source>
        <dbReference type="ARBA" id="ARBA00023172"/>
    </source>
</evidence>
<dbReference type="InterPro" id="IPR002104">
    <property type="entry name" value="Integrase_catalytic"/>
</dbReference>
<dbReference type="Gene3D" id="1.10.443.10">
    <property type="entry name" value="Intergrase catalytic core"/>
    <property type="match status" value="1"/>
</dbReference>
<evidence type="ECO:0000313" key="7">
    <source>
        <dbReference type="Proteomes" id="UP000192486"/>
    </source>
</evidence>
<dbReference type="PANTHER" id="PTHR30349:SF87">
    <property type="entry name" value="TRANSPOSASE A"/>
    <property type="match status" value="1"/>
</dbReference>
<protein>
    <recommendedName>
        <fullName evidence="8">Integrase</fullName>
    </recommendedName>
</protein>
<gene>
    <name evidence="6" type="ORF">SporoS204_12500</name>
</gene>